<dbReference type="InterPro" id="IPR015424">
    <property type="entry name" value="PyrdxlP-dep_Trfase"/>
</dbReference>
<dbReference type="EMBL" id="CM017633">
    <property type="protein sequence ID" value="TYH45725.1"/>
    <property type="molecule type" value="Genomic_DNA"/>
</dbReference>
<feature type="region of interest" description="Disordered" evidence="1">
    <location>
        <begin position="57"/>
        <end position="76"/>
    </location>
</feature>
<organism evidence="2 3">
    <name type="scientific">Gossypium tomentosum</name>
    <name type="common">Hawaiian cotton</name>
    <name type="synonym">Gossypium sandvicense</name>
    <dbReference type="NCBI Taxonomy" id="34277"/>
    <lineage>
        <taxon>Eukaryota</taxon>
        <taxon>Viridiplantae</taxon>
        <taxon>Streptophyta</taxon>
        <taxon>Embryophyta</taxon>
        <taxon>Tracheophyta</taxon>
        <taxon>Spermatophyta</taxon>
        <taxon>Magnoliopsida</taxon>
        <taxon>eudicotyledons</taxon>
        <taxon>Gunneridae</taxon>
        <taxon>Pentapetalae</taxon>
        <taxon>rosids</taxon>
        <taxon>malvids</taxon>
        <taxon>Malvales</taxon>
        <taxon>Malvaceae</taxon>
        <taxon>Malvoideae</taxon>
        <taxon>Gossypium</taxon>
    </lineage>
</organism>
<gene>
    <name evidence="2" type="ORF">ES332_D11G285300v1</name>
</gene>
<evidence type="ECO:0000313" key="3">
    <source>
        <dbReference type="Proteomes" id="UP000322667"/>
    </source>
</evidence>
<dbReference type="Proteomes" id="UP000322667">
    <property type="component" value="Chromosome D11"/>
</dbReference>
<dbReference type="AlphaFoldDB" id="A0A5D2IUI5"/>
<dbReference type="Gene3D" id="3.40.640.10">
    <property type="entry name" value="Type I PLP-dependent aspartate aminotransferase-like (Major domain)"/>
    <property type="match status" value="1"/>
</dbReference>
<feature type="compositionally biased region" description="Polar residues" evidence="1">
    <location>
        <begin position="59"/>
        <end position="76"/>
    </location>
</feature>
<evidence type="ECO:0000313" key="2">
    <source>
        <dbReference type="EMBL" id="TYH45725.1"/>
    </source>
</evidence>
<sequence length="76" mass="8686">MANSGSEANDTQVQAIVKKYDILFIADEVISAFGRLGSWDNVWIYADWSRIYADWSSHGEPSSNRSRLFSKQQAWL</sequence>
<reference evidence="2 3" key="1">
    <citation type="submission" date="2019-07" db="EMBL/GenBank/DDBJ databases">
        <title>WGS assembly of Gossypium tomentosum.</title>
        <authorList>
            <person name="Chen Z.J."/>
            <person name="Sreedasyam A."/>
            <person name="Ando A."/>
            <person name="Song Q."/>
            <person name="De L."/>
            <person name="Hulse-Kemp A."/>
            <person name="Ding M."/>
            <person name="Ye W."/>
            <person name="Kirkbride R."/>
            <person name="Jenkins J."/>
            <person name="Plott C."/>
            <person name="Lovell J."/>
            <person name="Lin Y.-M."/>
            <person name="Vaughn R."/>
            <person name="Liu B."/>
            <person name="Li W."/>
            <person name="Simpson S."/>
            <person name="Scheffler B."/>
            <person name="Saski C."/>
            <person name="Grover C."/>
            <person name="Hu G."/>
            <person name="Conover J."/>
            <person name="Carlson J."/>
            <person name="Shu S."/>
            <person name="Boston L."/>
            <person name="Williams M."/>
            <person name="Peterson D."/>
            <person name="Mcgee K."/>
            <person name="Jones D."/>
            <person name="Wendel J."/>
            <person name="Stelly D."/>
            <person name="Grimwood J."/>
            <person name="Schmutz J."/>
        </authorList>
    </citation>
    <scope>NUCLEOTIDE SEQUENCE [LARGE SCALE GENOMIC DNA]</scope>
    <source>
        <strain evidence="2">7179.01</strain>
    </source>
</reference>
<accession>A0A5D2IUI5</accession>
<evidence type="ECO:0000256" key="1">
    <source>
        <dbReference type="SAM" id="MobiDB-lite"/>
    </source>
</evidence>
<protein>
    <submittedName>
        <fullName evidence="2">Uncharacterized protein</fullName>
    </submittedName>
</protein>
<dbReference type="SUPFAM" id="SSF53383">
    <property type="entry name" value="PLP-dependent transferases"/>
    <property type="match status" value="1"/>
</dbReference>
<keyword evidence="3" id="KW-1185">Reference proteome</keyword>
<proteinExistence type="predicted"/>
<name>A0A5D2IUI5_GOSTO</name>
<dbReference type="InterPro" id="IPR015421">
    <property type="entry name" value="PyrdxlP-dep_Trfase_major"/>
</dbReference>